<organism evidence="3 4">
    <name type="scientific">Megaselia scalaris</name>
    <name type="common">Humpbacked fly</name>
    <name type="synonym">Phora scalaris</name>
    <dbReference type="NCBI Taxonomy" id="36166"/>
    <lineage>
        <taxon>Eukaryota</taxon>
        <taxon>Metazoa</taxon>
        <taxon>Ecdysozoa</taxon>
        <taxon>Arthropoda</taxon>
        <taxon>Hexapoda</taxon>
        <taxon>Insecta</taxon>
        <taxon>Pterygota</taxon>
        <taxon>Neoptera</taxon>
        <taxon>Endopterygota</taxon>
        <taxon>Diptera</taxon>
        <taxon>Brachycera</taxon>
        <taxon>Muscomorpha</taxon>
        <taxon>Platypezoidea</taxon>
        <taxon>Phoridae</taxon>
        <taxon>Megaseliini</taxon>
        <taxon>Megaselia</taxon>
    </lineage>
</organism>
<reference evidence="3" key="2">
    <citation type="submission" date="2015-06" db="UniProtKB">
        <authorList>
            <consortium name="EnsemblMetazoa"/>
        </authorList>
    </citation>
    <scope>IDENTIFICATION</scope>
</reference>
<reference evidence="4" key="1">
    <citation type="submission" date="2013-02" db="EMBL/GenBank/DDBJ databases">
        <authorList>
            <person name="Hughes D."/>
        </authorList>
    </citation>
    <scope>NUCLEOTIDE SEQUENCE</scope>
    <source>
        <strain>Durham</strain>
        <strain evidence="4">NC isolate 2 -- Noor lab</strain>
    </source>
</reference>
<feature type="compositionally biased region" description="Basic and acidic residues" evidence="1">
    <location>
        <begin position="129"/>
        <end position="166"/>
    </location>
</feature>
<dbReference type="GO" id="GO:0000993">
    <property type="term" value="F:RNA polymerase II complex binding"/>
    <property type="evidence" value="ECO:0007669"/>
    <property type="project" value="TreeGrafter"/>
</dbReference>
<dbReference type="AlphaFoldDB" id="T1GBT7"/>
<dbReference type="PANTHER" id="PTHR12460">
    <property type="entry name" value="CYCLIN-DEPENDENT KINASE INHIBITOR-RELATED PROTEIN"/>
    <property type="match status" value="1"/>
</dbReference>
<evidence type="ECO:0000313" key="3">
    <source>
        <dbReference type="EnsemblMetazoa" id="MESCA000725-PA"/>
    </source>
</evidence>
<dbReference type="PANTHER" id="PTHR12460:SF0">
    <property type="entry name" value="CID DOMAIN-CONTAINING PROTEIN-RELATED"/>
    <property type="match status" value="1"/>
</dbReference>
<dbReference type="STRING" id="36166.T1GBT7"/>
<evidence type="ECO:0000256" key="1">
    <source>
        <dbReference type="SAM" id="MobiDB-lite"/>
    </source>
</evidence>
<accession>T1GBT7</accession>
<feature type="domain" description="CID" evidence="2">
    <location>
        <begin position="1"/>
        <end position="133"/>
    </location>
</feature>
<dbReference type="SUPFAM" id="SSF48464">
    <property type="entry name" value="ENTH/VHS domain"/>
    <property type="match status" value="1"/>
</dbReference>
<feature type="region of interest" description="Disordered" evidence="1">
    <location>
        <begin position="129"/>
        <end position="195"/>
    </location>
</feature>
<dbReference type="InterPro" id="IPR008942">
    <property type="entry name" value="ENTH_VHS"/>
</dbReference>
<dbReference type="EnsemblMetazoa" id="MESCA000725-RA">
    <property type="protein sequence ID" value="MESCA000725-PA"/>
    <property type="gene ID" value="MESCA000725"/>
</dbReference>
<dbReference type="GO" id="GO:0031124">
    <property type="term" value="P:mRNA 3'-end processing"/>
    <property type="evidence" value="ECO:0007669"/>
    <property type="project" value="TreeGrafter"/>
</dbReference>
<feature type="compositionally biased region" description="Polar residues" evidence="1">
    <location>
        <begin position="167"/>
        <end position="183"/>
    </location>
</feature>
<dbReference type="EMBL" id="CAQQ02181519">
    <property type="status" value="NOT_ANNOTATED_CDS"/>
    <property type="molecule type" value="Genomic_DNA"/>
</dbReference>
<keyword evidence="4" id="KW-1185">Reference proteome</keyword>
<dbReference type="PROSITE" id="PS51391">
    <property type="entry name" value="CID"/>
    <property type="match status" value="1"/>
</dbReference>
<sequence>MFVVNCAIIYSNKLFLTSENKMSAFTESALTTKLQALNSSQQSIQTFLYAPENKKLTFLYLANDVIQNSKKKGPEYGKEFFNCLPRVFTYIGNECSDEKLFRSLERILTIWEERSVYDKATISDYRNKLNKGKESHEGSTPEQAPKNEKRKVDEENGRSKKLKNNDTLKSSDNGTSVDPSMSLSPHIPLGDPPEPEKLIEVLTKLMDHSAASDVIIFYFERNPNPTIPKAPKL</sequence>
<dbReference type="Proteomes" id="UP000015102">
    <property type="component" value="Unassembled WGS sequence"/>
</dbReference>
<dbReference type="Gene3D" id="1.25.40.90">
    <property type="match status" value="1"/>
</dbReference>
<evidence type="ECO:0000259" key="2">
    <source>
        <dbReference type="PROSITE" id="PS51391"/>
    </source>
</evidence>
<dbReference type="HOGENOM" id="CLU_055523_0_0_1"/>
<protein>
    <recommendedName>
        <fullName evidence="2">CID domain-containing protein</fullName>
    </recommendedName>
</protein>
<name>T1GBT7_MEGSC</name>
<proteinExistence type="predicted"/>
<evidence type="ECO:0000313" key="4">
    <source>
        <dbReference type="Proteomes" id="UP000015102"/>
    </source>
</evidence>
<dbReference type="InterPro" id="IPR006569">
    <property type="entry name" value="CID_dom"/>
</dbReference>
<dbReference type="SMART" id="SM00582">
    <property type="entry name" value="RPR"/>
    <property type="match status" value="1"/>
</dbReference>
<dbReference type="Pfam" id="PF04818">
    <property type="entry name" value="CID"/>
    <property type="match status" value="1"/>
</dbReference>